<keyword evidence="1" id="KW-0472">Membrane</keyword>
<dbReference type="AlphaFoldDB" id="A0A1M3TDW4"/>
<evidence type="ECO:0000313" key="3">
    <source>
        <dbReference type="Proteomes" id="UP000184063"/>
    </source>
</evidence>
<organism evidence="2 3">
    <name type="scientific">Aspergillus luchuensis (strain CBS 106.47)</name>
    <dbReference type="NCBI Taxonomy" id="1137211"/>
    <lineage>
        <taxon>Eukaryota</taxon>
        <taxon>Fungi</taxon>
        <taxon>Dikarya</taxon>
        <taxon>Ascomycota</taxon>
        <taxon>Pezizomycotina</taxon>
        <taxon>Eurotiomycetes</taxon>
        <taxon>Eurotiomycetidae</taxon>
        <taxon>Eurotiales</taxon>
        <taxon>Aspergillaceae</taxon>
        <taxon>Aspergillus</taxon>
        <taxon>Aspergillus subgen. Circumdati</taxon>
    </lineage>
</organism>
<accession>A0A1M3TDW4</accession>
<proteinExistence type="predicted"/>
<keyword evidence="1" id="KW-1133">Transmembrane helix</keyword>
<keyword evidence="1" id="KW-0812">Transmembrane</keyword>
<protein>
    <submittedName>
        <fullName evidence="2">Uncharacterized protein</fullName>
    </submittedName>
</protein>
<feature type="transmembrane region" description="Helical" evidence="1">
    <location>
        <begin position="20"/>
        <end position="40"/>
    </location>
</feature>
<dbReference type="VEuPathDB" id="FungiDB:ASPFODRAFT_649048"/>
<dbReference type="Proteomes" id="UP000184063">
    <property type="component" value="Unassembled WGS sequence"/>
</dbReference>
<reference evidence="3" key="1">
    <citation type="journal article" date="2017" name="Genome Biol.">
        <title>Comparative genomics reveals high biological diversity and specific adaptations in the industrially and medically important fungal genus Aspergillus.</title>
        <authorList>
            <person name="de Vries R.P."/>
            <person name="Riley R."/>
            <person name="Wiebenga A."/>
            <person name="Aguilar-Osorio G."/>
            <person name="Amillis S."/>
            <person name="Uchima C.A."/>
            <person name="Anderluh G."/>
            <person name="Asadollahi M."/>
            <person name="Askin M."/>
            <person name="Barry K."/>
            <person name="Battaglia E."/>
            <person name="Bayram O."/>
            <person name="Benocci T."/>
            <person name="Braus-Stromeyer S.A."/>
            <person name="Caldana C."/>
            <person name="Canovas D."/>
            <person name="Cerqueira G.C."/>
            <person name="Chen F."/>
            <person name="Chen W."/>
            <person name="Choi C."/>
            <person name="Clum A."/>
            <person name="Dos Santos R.A."/>
            <person name="Damasio A.R."/>
            <person name="Diallinas G."/>
            <person name="Emri T."/>
            <person name="Fekete E."/>
            <person name="Flipphi M."/>
            <person name="Freyberg S."/>
            <person name="Gallo A."/>
            <person name="Gournas C."/>
            <person name="Habgood R."/>
            <person name="Hainaut M."/>
            <person name="Harispe M.L."/>
            <person name="Henrissat B."/>
            <person name="Hilden K.S."/>
            <person name="Hope R."/>
            <person name="Hossain A."/>
            <person name="Karabika E."/>
            <person name="Karaffa L."/>
            <person name="Karanyi Z."/>
            <person name="Krasevec N."/>
            <person name="Kuo A."/>
            <person name="Kusch H."/>
            <person name="LaButti K."/>
            <person name="Lagendijk E.L."/>
            <person name="Lapidus A."/>
            <person name="Levasseur A."/>
            <person name="Lindquist E."/>
            <person name="Lipzen A."/>
            <person name="Logrieco A.F."/>
            <person name="MacCabe A."/>
            <person name="Maekelae M.R."/>
            <person name="Malavazi I."/>
            <person name="Melin P."/>
            <person name="Meyer V."/>
            <person name="Mielnichuk N."/>
            <person name="Miskei M."/>
            <person name="Molnar A.P."/>
            <person name="Mule G."/>
            <person name="Ngan C.Y."/>
            <person name="Orejas M."/>
            <person name="Orosz E."/>
            <person name="Ouedraogo J.P."/>
            <person name="Overkamp K.M."/>
            <person name="Park H.-S."/>
            <person name="Perrone G."/>
            <person name="Piumi F."/>
            <person name="Punt P.J."/>
            <person name="Ram A.F."/>
            <person name="Ramon A."/>
            <person name="Rauscher S."/>
            <person name="Record E."/>
            <person name="Riano-Pachon D.M."/>
            <person name="Robert V."/>
            <person name="Roehrig J."/>
            <person name="Ruller R."/>
            <person name="Salamov A."/>
            <person name="Salih N.S."/>
            <person name="Samson R.A."/>
            <person name="Sandor E."/>
            <person name="Sanguinetti M."/>
            <person name="Schuetze T."/>
            <person name="Sepcic K."/>
            <person name="Shelest E."/>
            <person name="Sherlock G."/>
            <person name="Sophianopoulou V."/>
            <person name="Squina F.M."/>
            <person name="Sun H."/>
            <person name="Susca A."/>
            <person name="Todd R.B."/>
            <person name="Tsang A."/>
            <person name="Unkles S.E."/>
            <person name="van de Wiele N."/>
            <person name="van Rossen-Uffink D."/>
            <person name="Oliveira J.V."/>
            <person name="Vesth T.C."/>
            <person name="Visser J."/>
            <person name="Yu J.-H."/>
            <person name="Zhou M."/>
            <person name="Andersen M.R."/>
            <person name="Archer D.B."/>
            <person name="Baker S.E."/>
            <person name="Benoit I."/>
            <person name="Brakhage A.A."/>
            <person name="Braus G.H."/>
            <person name="Fischer R."/>
            <person name="Frisvad J.C."/>
            <person name="Goldman G.H."/>
            <person name="Houbraken J."/>
            <person name="Oakley B."/>
            <person name="Pocsi I."/>
            <person name="Scazzocchio C."/>
            <person name="Seiboth B."/>
            <person name="vanKuyk P.A."/>
            <person name="Wortman J."/>
            <person name="Dyer P.S."/>
            <person name="Grigoriev I.V."/>
        </authorList>
    </citation>
    <scope>NUCLEOTIDE SEQUENCE [LARGE SCALE GENOMIC DNA]</scope>
    <source>
        <strain evidence="3">CBS 106.47</strain>
    </source>
</reference>
<gene>
    <name evidence="2" type="ORF">ASPFODRAFT_649048</name>
</gene>
<evidence type="ECO:0000256" key="1">
    <source>
        <dbReference type="SAM" id="Phobius"/>
    </source>
</evidence>
<dbReference type="EMBL" id="KV878243">
    <property type="protein sequence ID" value="OJZ84939.1"/>
    <property type="molecule type" value="Genomic_DNA"/>
</dbReference>
<evidence type="ECO:0000313" key="2">
    <source>
        <dbReference type="EMBL" id="OJZ84939.1"/>
    </source>
</evidence>
<name>A0A1M3TDW4_ASPLC</name>
<sequence length="109" mass="13083">MILYDRRSSQQNLLGFSVSFILLTAVPIIGRVLFAVDYFFGCEWQRCRSRVFRVPPRMLWIRIRPLLRPINRRLYKLNHFRLLLDFLIPPSHSRFKLKTLQVNIPPCLL</sequence>